<evidence type="ECO:0000313" key="3">
    <source>
        <dbReference type="Proteomes" id="UP000462014"/>
    </source>
</evidence>
<dbReference type="AlphaFoldDB" id="A0A7K1SWH2"/>
<dbReference type="RefSeq" id="WP_157566222.1">
    <property type="nucleotide sequence ID" value="NZ_WPIK01000007.1"/>
</dbReference>
<sequence>MHLQIQKIKATRTFLLNLVEGLTIEQLNQIPEGFNNNIIWNLAHLTAAQQSICYKRSGLKPVVQDKYFSPYLPGTKPDSFIDQAEAGTIKTLLLSSLDEFESDYKKGFFKTYTPFVTRYGVAIDTIDDAINFLPYHEGYHTGAIMALKRLVKV</sequence>
<keyword evidence="3" id="KW-1185">Reference proteome</keyword>
<dbReference type="InterPro" id="IPR034660">
    <property type="entry name" value="DinB/YfiT-like"/>
</dbReference>
<reference evidence="2 3" key="1">
    <citation type="submission" date="2019-12" db="EMBL/GenBank/DDBJ databases">
        <title>Mucilaginibacter sp. HMF7410 genome sequencing and assembly.</title>
        <authorList>
            <person name="Kang H."/>
            <person name="Cha I."/>
            <person name="Kim H."/>
            <person name="Joh K."/>
        </authorList>
    </citation>
    <scope>NUCLEOTIDE SEQUENCE [LARGE SCALE GENOMIC DNA]</scope>
    <source>
        <strain evidence="2 3">HMF7410</strain>
    </source>
</reference>
<dbReference type="Gene3D" id="1.20.120.450">
    <property type="entry name" value="dinb family like domain"/>
    <property type="match status" value="1"/>
</dbReference>
<protein>
    <submittedName>
        <fullName evidence="2">DinB family protein</fullName>
    </submittedName>
</protein>
<comment type="caution">
    <text evidence="2">The sequence shown here is derived from an EMBL/GenBank/DDBJ whole genome shotgun (WGS) entry which is preliminary data.</text>
</comment>
<organism evidence="2 3">
    <name type="scientific">Mucilaginibacter arboris</name>
    <dbReference type="NCBI Taxonomy" id="2682090"/>
    <lineage>
        <taxon>Bacteria</taxon>
        <taxon>Pseudomonadati</taxon>
        <taxon>Bacteroidota</taxon>
        <taxon>Sphingobacteriia</taxon>
        <taxon>Sphingobacteriales</taxon>
        <taxon>Sphingobacteriaceae</taxon>
        <taxon>Mucilaginibacter</taxon>
    </lineage>
</organism>
<accession>A0A7K1SWH2</accession>
<evidence type="ECO:0000259" key="1">
    <source>
        <dbReference type="Pfam" id="PF12867"/>
    </source>
</evidence>
<dbReference type="InterPro" id="IPR024775">
    <property type="entry name" value="DinB-like"/>
</dbReference>
<proteinExistence type="predicted"/>
<evidence type="ECO:0000313" key="2">
    <source>
        <dbReference type="EMBL" id="MVN21679.1"/>
    </source>
</evidence>
<dbReference type="EMBL" id="WPIK01000007">
    <property type="protein sequence ID" value="MVN21679.1"/>
    <property type="molecule type" value="Genomic_DNA"/>
</dbReference>
<gene>
    <name evidence="2" type="ORF">GO621_09030</name>
</gene>
<feature type="domain" description="DinB-like" evidence="1">
    <location>
        <begin position="9"/>
        <end position="144"/>
    </location>
</feature>
<name>A0A7K1SWH2_9SPHI</name>
<dbReference type="SUPFAM" id="SSF109854">
    <property type="entry name" value="DinB/YfiT-like putative metalloenzymes"/>
    <property type="match status" value="1"/>
</dbReference>
<dbReference type="Proteomes" id="UP000462014">
    <property type="component" value="Unassembled WGS sequence"/>
</dbReference>
<dbReference type="Pfam" id="PF12867">
    <property type="entry name" value="DinB_2"/>
    <property type="match status" value="1"/>
</dbReference>